<evidence type="ECO:0000313" key="2">
    <source>
        <dbReference type="Proteomes" id="UP000076661"/>
    </source>
</evidence>
<comment type="caution">
    <text evidence="1">The sequence shown here is derived from an EMBL/GenBank/DDBJ whole genome shotgun (WGS) entry which is preliminary data.</text>
</comment>
<sequence>MKIPTQGFGATRGLLAVYVENRPPLEEYKNLNKIIPLQHGEIEYINQECGNGWRKVFNVFSKFIAELSHPDHNFTKLKKADTRWQTYRDSTLLQGHSQEALIFSAPNLAQSHYTWHIIAGRTYAKQLLKDQIFTNSLVWLDEEFAIDEVNKLIVCPYFDYRQLSNIKIAKLVALIKSGAGGVHLST</sequence>
<dbReference type="PATRIC" id="fig|1365257.3.peg.552"/>
<protein>
    <submittedName>
        <fullName evidence="1">Uncharacterized protein</fullName>
    </submittedName>
</protein>
<organism evidence="1 2">
    <name type="scientific">Pseudoalteromonas luteoviolacea S4060-1</name>
    <dbReference type="NCBI Taxonomy" id="1365257"/>
    <lineage>
        <taxon>Bacteria</taxon>
        <taxon>Pseudomonadati</taxon>
        <taxon>Pseudomonadota</taxon>
        <taxon>Gammaproteobacteria</taxon>
        <taxon>Alteromonadales</taxon>
        <taxon>Pseudoalteromonadaceae</taxon>
        <taxon>Pseudoalteromonas</taxon>
    </lineage>
</organism>
<dbReference type="Pfam" id="PF22098">
    <property type="entry name" value="DUF6942"/>
    <property type="match status" value="1"/>
</dbReference>
<dbReference type="InterPro" id="IPR054222">
    <property type="entry name" value="DUF6942"/>
</dbReference>
<dbReference type="AlphaFoldDB" id="A0A162BW38"/>
<dbReference type="Proteomes" id="UP000076661">
    <property type="component" value="Unassembled WGS sequence"/>
</dbReference>
<dbReference type="EMBL" id="AUXX01000004">
    <property type="protein sequence ID" value="KZN69632.1"/>
    <property type="molecule type" value="Genomic_DNA"/>
</dbReference>
<reference evidence="1 2" key="1">
    <citation type="submission" date="2013-07" db="EMBL/GenBank/DDBJ databases">
        <title>Comparative Genomic and Metabolomic Analysis of Twelve Strains of Pseudoalteromonas luteoviolacea.</title>
        <authorList>
            <person name="Vynne N.G."/>
            <person name="Mansson M."/>
            <person name="Gram L."/>
        </authorList>
    </citation>
    <scope>NUCLEOTIDE SEQUENCE [LARGE SCALE GENOMIC DNA]</scope>
    <source>
        <strain evidence="1 2">S4060-1</strain>
    </source>
</reference>
<name>A0A162BW38_9GAMM</name>
<dbReference type="RefSeq" id="WP_063379887.1">
    <property type="nucleotide sequence ID" value="NZ_AUXX01000004.1"/>
</dbReference>
<evidence type="ECO:0000313" key="1">
    <source>
        <dbReference type="EMBL" id="KZN69632.1"/>
    </source>
</evidence>
<gene>
    <name evidence="1" type="ORF">N478_10810</name>
</gene>
<proteinExistence type="predicted"/>
<accession>A0A162BW38</accession>